<dbReference type="AlphaFoldDB" id="A0A2P5DXY8"/>
<evidence type="ECO:0000313" key="3">
    <source>
        <dbReference type="Proteomes" id="UP000237105"/>
    </source>
</evidence>
<dbReference type="EMBL" id="JXTB01000010">
    <property type="protein sequence ID" value="PON78162.1"/>
    <property type="molecule type" value="Genomic_DNA"/>
</dbReference>
<evidence type="ECO:0000256" key="1">
    <source>
        <dbReference type="SAM" id="MobiDB-lite"/>
    </source>
</evidence>
<protein>
    <submittedName>
        <fullName evidence="2">Uncharacterized protein</fullName>
    </submittedName>
</protein>
<proteinExistence type="predicted"/>
<accession>A0A2P5DXY8</accession>
<reference evidence="3" key="1">
    <citation type="submission" date="2016-06" db="EMBL/GenBank/DDBJ databases">
        <title>Parallel loss of symbiosis genes in relatives of nitrogen-fixing non-legume Parasponia.</title>
        <authorList>
            <person name="Van Velzen R."/>
            <person name="Holmer R."/>
            <person name="Bu F."/>
            <person name="Rutten L."/>
            <person name="Van Zeijl A."/>
            <person name="Liu W."/>
            <person name="Santuari L."/>
            <person name="Cao Q."/>
            <person name="Sharma T."/>
            <person name="Shen D."/>
            <person name="Roswanjaya Y."/>
            <person name="Wardhani T."/>
            <person name="Kalhor M.S."/>
            <person name="Jansen J."/>
            <person name="Van den Hoogen J."/>
            <person name="Gungor B."/>
            <person name="Hartog M."/>
            <person name="Hontelez J."/>
            <person name="Verver J."/>
            <person name="Yang W.-C."/>
            <person name="Schijlen E."/>
            <person name="Repin R."/>
            <person name="Schilthuizen M."/>
            <person name="Schranz E."/>
            <person name="Heidstra R."/>
            <person name="Miyata K."/>
            <person name="Fedorova E."/>
            <person name="Kohlen W."/>
            <person name="Bisseling T."/>
            <person name="Smit S."/>
            <person name="Geurts R."/>
        </authorList>
    </citation>
    <scope>NUCLEOTIDE SEQUENCE [LARGE SCALE GENOMIC DNA]</scope>
    <source>
        <strain evidence="3">cv. WU1-14</strain>
    </source>
</reference>
<sequence length="54" mass="6197">FYPQNLLPTSNQGLSSELPPAHDRTTSRHLSLATIVRPRCEEDELEFTAPREQF</sequence>
<name>A0A2P5DXY8_PARAD</name>
<comment type="caution">
    <text evidence="2">The sequence shown here is derived from an EMBL/GenBank/DDBJ whole genome shotgun (WGS) entry which is preliminary data.</text>
</comment>
<feature type="region of interest" description="Disordered" evidence="1">
    <location>
        <begin position="1"/>
        <end position="27"/>
    </location>
</feature>
<gene>
    <name evidence="2" type="ORF">PanWU01x14_021440</name>
</gene>
<keyword evidence="3" id="KW-1185">Reference proteome</keyword>
<dbReference type="Proteomes" id="UP000237105">
    <property type="component" value="Unassembled WGS sequence"/>
</dbReference>
<feature type="non-terminal residue" evidence="2">
    <location>
        <position position="1"/>
    </location>
</feature>
<feature type="compositionally biased region" description="Polar residues" evidence="1">
    <location>
        <begin position="1"/>
        <end position="15"/>
    </location>
</feature>
<organism evidence="2 3">
    <name type="scientific">Parasponia andersonii</name>
    <name type="common">Sponia andersonii</name>
    <dbReference type="NCBI Taxonomy" id="3476"/>
    <lineage>
        <taxon>Eukaryota</taxon>
        <taxon>Viridiplantae</taxon>
        <taxon>Streptophyta</taxon>
        <taxon>Embryophyta</taxon>
        <taxon>Tracheophyta</taxon>
        <taxon>Spermatophyta</taxon>
        <taxon>Magnoliopsida</taxon>
        <taxon>eudicotyledons</taxon>
        <taxon>Gunneridae</taxon>
        <taxon>Pentapetalae</taxon>
        <taxon>rosids</taxon>
        <taxon>fabids</taxon>
        <taxon>Rosales</taxon>
        <taxon>Cannabaceae</taxon>
        <taxon>Parasponia</taxon>
    </lineage>
</organism>
<evidence type="ECO:0000313" key="2">
    <source>
        <dbReference type="EMBL" id="PON78162.1"/>
    </source>
</evidence>